<keyword evidence="7 8" id="KW-0998">Cell outer membrane</keyword>
<dbReference type="EMBL" id="JAWXXV010000001">
    <property type="protein sequence ID" value="MDX5986335.1"/>
    <property type="molecule type" value="Genomic_DNA"/>
</dbReference>
<gene>
    <name evidence="13" type="ORF">SIL82_18910</name>
</gene>
<evidence type="ECO:0000259" key="12">
    <source>
        <dbReference type="Pfam" id="PF07715"/>
    </source>
</evidence>
<evidence type="ECO:0000313" key="13">
    <source>
        <dbReference type="EMBL" id="MDX5986335.1"/>
    </source>
</evidence>
<dbReference type="InterPro" id="IPR037066">
    <property type="entry name" value="Plug_dom_sf"/>
</dbReference>
<keyword evidence="6 8" id="KW-0472">Membrane</keyword>
<evidence type="ECO:0000256" key="4">
    <source>
        <dbReference type="ARBA" id="ARBA00022692"/>
    </source>
</evidence>
<keyword evidence="4 8" id="KW-0812">Transmembrane</keyword>
<dbReference type="Proteomes" id="UP001279660">
    <property type="component" value="Unassembled WGS sequence"/>
</dbReference>
<keyword evidence="14" id="KW-1185">Reference proteome</keyword>
<evidence type="ECO:0000256" key="10">
    <source>
        <dbReference type="SAM" id="SignalP"/>
    </source>
</evidence>
<feature type="domain" description="TonB-dependent receptor-like beta-barrel" evidence="11">
    <location>
        <begin position="221"/>
        <end position="768"/>
    </location>
</feature>
<feature type="signal peptide" evidence="10">
    <location>
        <begin position="1"/>
        <end position="23"/>
    </location>
</feature>
<evidence type="ECO:0000313" key="14">
    <source>
        <dbReference type="Proteomes" id="UP001279660"/>
    </source>
</evidence>
<proteinExistence type="inferred from homology"/>
<evidence type="ECO:0000259" key="11">
    <source>
        <dbReference type="Pfam" id="PF00593"/>
    </source>
</evidence>
<dbReference type="PANTHER" id="PTHR30069:SF39">
    <property type="entry name" value="BLL6183 PROTEIN"/>
    <property type="match status" value="1"/>
</dbReference>
<feature type="chain" id="PRO_5045096835" evidence="10">
    <location>
        <begin position="24"/>
        <end position="828"/>
    </location>
</feature>
<organism evidence="13 14">
    <name type="scientific">Sphingomonas echinoides</name>
    <dbReference type="NCBI Taxonomy" id="59803"/>
    <lineage>
        <taxon>Bacteria</taxon>
        <taxon>Pseudomonadati</taxon>
        <taxon>Pseudomonadota</taxon>
        <taxon>Alphaproteobacteria</taxon>
        <taxon>Sphingomonadales</taxon>
        <taxon>Sphingomonadaceae</taxon>
        <taxon>Sphingomonas</taxon>
    </lineage>
</organism>
<keyword evidence="13" id="KW-0675">Receptor</keyword>
<dbReference type="PROSITE" id="PS52016">
    <property type="entry name" value="TONB_DEPENDENT_REC_3"/>
    <property type="match status" value="1"/>
</dbReference>
<dbReference type="Gene3D" id="2.170.130.10">
    <property type="entry name" value="TonB-dependent receptor, plug domain"/>
    <property type="match status" value="1"/>
</dbReference>
<keyword evidence="5 9" id="KW-0798">TonB box</keyword>
<comment type="subcellular location">
    <subcellularLocation>
        <location evidence="1 8">Cell outer membrane</location>
        <topology evidence="1 8">Multi-pass membrane protein</topology>
    </subcellularLocation>
</comment>
<comment type="caution">
    <text evidence="13">The sequence shown here is derived from an EMBL/GenBank/DDBJ whole genome shotgun (WGS) entry which is preliminary data.</text>
</comment>
<reference evidence="13 14" key="1">
    <citation type="submission" date="2023-11" db="EMBL/GenBank/DDBJ databases">
        <title>MicrobeMod: A computational toolkit for identifying prokaryotic methylation and restriction-modification with nanopore sequencing.</title>
        <authorList>
            <person name="Crits-Christoph A."/>
            <person name="Kang S.C."/>
            <person name="Lee H."/>
            <person name="Ostrov N."/>
        </authorList>
    </citation>
    <scope>NUCLEOTIDE SEQUENCE [LARGE SCALE GENOMIC DNA]</scope>
    <source>
        <strain evidence="13 14">ATCC 14820</strain>
    </source>
</reference>
<dbReference type="Gene3D" id="2.40.170.20">
    <property type="entry name" value="TonB-dependent receptor, beta-barrel domain"/>
    <property type="match status" value="1"/>
</dbReference>
<evidence type="ECO:0000256" key="8">
    <source>
        <dbReference type="PROSITE-ProRule" id="PRU01360"/>
    </source>
</evidence>
<dbReference type="InterPro" id="IPR012910">
    <property type="entry name" value="Plug_dom"/>
</dbReference>
<keyword evidence="10" id="KW-0732">Signal</keyword>
<name>A0ABU4PRR2_9SPHN</name>
<evidence type="ECO:0000256" key="6">
    <source>
        <dbReference type="ARBA" id="ARBA00023136"/>
    </source>
</evidence>
<evidence type="ECO:0000256" key="7">
    <source>
        <dbReference type="ARBA" id="ARBA00023237"/>
    </source>
</evidence>
<dbReference type="SUPFAM" id="SSF56935">
    <property type="entry name" value="Porins"/>
    <property type="match status" value="1"/>
</dbReference>
<evidence type="ECO:0000256" key="2">
    <source>
        <dbReference type="ARBA" id="ARBA00022448"/>
    </source>
</evidence>
<dbReference type="InterPro" id="IPR000531">
    <property type="entry name" value="Beta-barrel_TonB"/>
</dbReference>
<feature type="domain" description="TonB-dependent receptor plug" evidence="12">
    <location>
        <begin position="49"/>
        <end position="156"/>
    </location>
</feature>
<evidence type="ECO:0000256" key="1">
    <source>
        <dbReference type="ARBA" id="ARBA00004571"/>
    </source>
</evidence>
<comment type="similarity">
    <text evidence="8 9">Belongs to the TonB-dependent receptor family.</text>
</comment>
<dbReference type="Pfam" id="PF07715">
    <property type="entry name" value="Plug"/>
    <property type="match status" value="1"/>
</dbReference>
<protein>
    <submittedName>
        <fullName evidence="13">TonB-dependent receptor</fullName>
    </submittedName>
</protein>
<evidence type="ECO:0000256" key="3">
    <source>
        <dbReference type="ARBA" id="ARBA00022452"/>
    </source>
</evidence>
<dbReference type="PANTHER" id="PTHR30069">
    <property type="entry name" value="TONB-DEPENDENT OUTER MEMBRANE RECEPTOR"/>
    <property type="match status" value="1"/>
</dbReference>
<dbReference type="InterPro" id="IPR039426">
    <property type="entry name" value="TonB-dep_rcpt-like"/>
</dbReference>
<dbReference type="Pfam" id="PF00593">
    <property type="entry name" value="TonB_dep_Rec_b-barrel"/>
    <property type="match status" value="1"/>
</dbReference>
<sequence length="828" mass="88143">MAQLFWRAGVASAALVLPLAASAQEQSGPDIVVTATPLLDVGEGALRYPAQTVSDEQLQHAHATDLTEYLKRVSGGVFVNETQGNPLQPDINYRGFTASPLLGTPQGLSVFMDGVRLNQPFGDIVSWDLIPKSAIRSVSLVPGSNPLFGRNALGGALSIRTKDGTSDPGYLLEIGTGSFARRTLEAQAGGAIRGGFDWFVSGDAFRERGWRAFSASRAYQGFGKLGWSNATTQAHLSASYADTDLNGNGLQEQRLLAADRRSVYTQPDTTRNRSALVNLTAKHSLSSALSLSGNAYWRRIKTRTYNGDVNDTALGENLYQPSTAERAALTAAGVTGFPLSGETQANTPFPRYRCIAEALLDTEPNEKCNALINRSTTDQREWGASAEATLIAPLLGLHQTLTLGASYSDSQANFAQSAQFAYLTADRGVVGATGPGAYADGSQQSENAFDARVDLHGRTTNLGLYGTDSLMLARTLRVDLSARYDRTRVGNRDRITPLAGTGSLTGNHRFAAFNPAVAIAWMPSTRLGFDAAIAQSSRAPSAIELGCSDPASPCRLPNALAGDPPLDQVSATTFEAGVHGSIQGGARRSVTWRIGTFRTDSRKDILFVANDASGFGYFRNFGRTRRQGLDLDATATLGTVRLSGHYTWLDATYRSSERVGGSGNSSNNGAAAGFDGTIAIAKGDRIPLIPRSIAKAAVGWDPIRRVTLDIDMIAVSGVIARGNENGAHAPDGVYYLGAGRTRPYGVFNLGAEWRVTKVATLTVQLNNLFDKAYATAAQLAATAFDGSGRFVARPFAAPMIDDERPLVSSTFYAPGAPRSVSLSMRLRL</sequence>
<evidence type="ECO:0000256" key="9">
    <source>
        <dbReference type="RuleBase" id="RU003357"/>
    </source>
</evidence>
<keyword evidence="3 8" id="KW-1134">Transmembrane beta strand</keyword>
<evidence type="ECO:0000256" key="5">
    <source>
        <dbReference type="ARBA" id="ARBA00023077"/>
    </source>
</evidence>
<dbReference type="InterPro" id="IPR036942">
    <property type="entry name" value="Beta-barrel_TonB_sf"/>
</dbReference>
<accession>A0ABU4PRR2</accession>
<keyword evidence="2 8" id="KW-0813">Transport</keyword>